<dbReference type="Proteomes" id="UP000286137">
    <property type="component" value="Unassembled WGS sequence"/>
</dbReference>
<dbReference type="EMBL" id="QRTJ01000037">
    <property type="protein sequence ID" value="RGQ62204.1"/>
    <property type="molecule type" value="Genomic_DNA"/>
</dbReference>
<evidence type="ECO:0000313" key="6">
    <source>
        <dbReference type="EMBL" id="RHD07163.1"/>
    </source>
</evidence>
<evidence type="ECO:0000313" key="2">
    <source>
        <dbReference type="EMBL" id="MDB8737665.1"/>
    </source>
</evidence>
<dbReference type="Proteomes" id="UP000284472">
    <property type="component" value="Unassembled WGS sequence"/>
</dbReference>
<dbReference type="EMBL" id="JAQMLR010000002">
    <property type="protein sequence ID" value="MDB8737665.1"/>
    <property type="molecule type" value="Genomic_DNA"/>
</dbReference>
<organism evidence="4 9">
    <name type="scientific">Mediterraneibacter gnavus</name>
    <name type="common">Ruminococcus gnavus</name>
    <dbReference type="NCBI Taxonomy" id="33038"/>
    <lineage>
        <taxon>Bacteria</taxon>
        <taxon>Bacillati</taxon>
        <taxon>Bacillota</taxon>
        <taxon>Clostridia</taxon>
        <taxon>Lachnospirales</taxon>
        <taxon>Lachnospiraceae</taxon>
        <taxon>Mediterraneibacter</taxon>
    </lineage>
</organism>
<proteinExistence type="predicted"/>
<feature type="chain" id="PRO_5043159390" description="Alternate signal-mediated exported protein, CPF_0494 family" evidence="1">
    <location>
        <begin position="28"/>
        <end position="189"/>
    </location>
</feature>
<dbReference type="EMBL" id="NIHM01000017">
    <property type="protein sequence ID" value="PLT53636.1"/>
    <property type="molecule type" value="Genomic_DNA"/>
</dbReference>
<evidence type="ECO:0000313" key="8">
    <source>
        <dbReference type="EMBL" id="RHJ10313.1"/>
    </source>
</evidence>
<dbReference type="Proteomes" id="UP001149331">
    <property type="component" value="Unassembled WGS sequence"/>
</dbReference>
<evidence type="ECO:0000313" key="11">
    <source>
        <dbReference type="Proteomes" id="UP000283992"/>
    </source>
</evidence>
<reference evidence="10 11" key="2">
    <citation type="submission" date="2018-08" db="EMBL/GenBank/DDBJ databases">
        <title>A genome reference for cultivated species of the human gut microbiota.</title>
        <authorList>
            <person name="Zou Y."/>
            <person name="Xue W."/>
            <person name="Luo G."/>
        </authorList>
    </citation>
    <scope>NUCLEOTIDE SEQUENCE [LARGE SCALE GENOMIC DNA]</scope>
    <source>
        <strain evidence="5 13">AF27-4BH</strain>
        <strain evidence="8 11">AM12-54</strain>
        <strain evidence="7 10">AM21-18</strain>
        <strain evidence="6 12">AM32-6</strain>
    </source>
</reference>
<keyword evidence="1" id="KW-0732">Signal</keyword>
<feature type="signal peptide" evidence="1">
    <location>
        <begin position="1"/>
        <end position="27"/>
    </location>
</feature>
<reference evidence="3" key="3">
    <citation type="submission" date="2022-12" db="EMBL/GenBank/DDBJ databases">
        <title>Genome of R. gnavus strain RSHDN_120.</title>
        <authorList>
            <person name="Abdugheni R."/>
        </authorList>
    </citation>
    <scope>NUCLEOTIDE SEQUENCE</scope>
    <source>
        <strain evidence="3">RSHDN_120</strain>
    </source>
</reference>
<evidence type="ECO:0000313" key="7">
    <source>
        <dbReference type="EMBL" id="RHG85990.1"/>
    </source>
</evidence>
<comment type="caution">
    <text evidence="4">The sequence shown here is derived from an EMBL/GenBank/DDBJ whole genome shotgun (WGS) entry which is preliminary data.</text>
</comment>
<dbReference type="RefSeq" id="WP_101879984.1">
    <property type="nucleotide sequence ID" value="NZ_BAABXJ010000001.1"/>
</dbReference>
<dbReference type="Proteomes" id="UP000283981">
    <property type="component" value="Unassembled WGS sequence"/>
</dbReference>
<dbReference type="EMBL" id="JAPZEG010000006">
    <property type="protein sequence ID" value="MDE1203203.1"/>
    <property type="molecule type" value="Genomic_DNA"/>
</dbReference>
<evidence type="ECO:0000313" key="12">
    <source>
        <dbReference type="Proteomes" id="UP000284472"/>
    </source>
</evidence>
<evidence type="ECO:0008006" key="14">
    <source>
        <dbReference type="Google" id="ProtNLM"/>
    </source>
</evidence>
<dbReference type="Proteomes" id="UP001211731">
    <property type="component" value="Unassembled WGS sequence"/>
</dbReference>
<evidence type="ECO:0000313" key="5">
    <source>
        <dbReference type="EMBL" id="RGQ62204.1"/>
    </source>
</evidence>
<dbReference type="EMBL" id="QRIS01000008">
    <property type="protein sequence ID" value="RHG85990.1"/>
    <property type="molecule type" value="Genomic_DNA"/>
</dbReference>
<evidence type="ECO:0000313" key="4">
    <source>
        <dbReference type="EMBL" id="PLT53636.1"/>
    </source>
</evidence>
<name>A0A2N5NG17_MEDGN</name>
<evidence type="ECO:0000313" key="3">
    <source>
        <dbReference type="EMBL" id="MDE1203203.1"/>
    </source>
</evidence>
<gene>
    <name evidence="4" type="ORF">CDL18_11585</name>
    <name evidence="8" type="ORF">DW142_11770</name>
    <name evidence="7" type="ORF">DW243_05985</name>
    <name evidence="6" type="ORF">DW812_07060</name>
    <name evidence="5" type="ORF">DWY88_14370</name>
    <name evidence="3" type="ORF">O4N78_06380</name>
    <name evidence="2" type="ORF">PNU63_02475</name>
</gene>
<dbReference type="EMBL" id="QSIR01000008">
    <property type="protein sequence ID" value="RHD07163.1"/>
    <property type="molecule type" value="Genomic_DNA"/>
</dbReference>
<evidence type="ECO:0000313" key="13">
    <source>
        <dbReference type="Proteomes" id="UP000286137"/>
    </source>
</evidence>
<dbReference type="EMBL" id="QRLN01000017">
    <property type="protein sequence ID" value="RHJ10313.1"/>
    <property type="molecule type" value="Genomic_DNA"/>
</dbReference>
<reference evidence="4 9" key="1">
    <citation type="journal article" date="2017" name="Genome Med.">
        <title>A novel Ruminococcus gnavus clade enriched in inflammatory bowel disease patients.</title>
        <authorList>
            <person name="Hall A.B."/>
            <person name="Yassour M."/>
            <person name="Sauk J."/>
            <person name="Garner A."/>
            <person name="Jiang X."/>
            <person name="Arthur T."/>
            <person name="Lagoudas G.K."/>
            <person name="Vatanen T."/>
            <person name="Fornelos N."/>
            <person name="Wilson R."/>
            <person name="Bertha M."/>
            <person name="Cohen M."/>
            <person name="Garber J."/>
            <person name="Khalili H."/>
            <person name="Gevers D."/>
            <person name="Ananthakrishnan A.N."/>
            <person name="Kugathasan S."/>
            <person name="Lander E.S."/>
            <person name="Blainey P."/>
            <person name="Vlamakis H."/>
            <person name="Xavier R.J."/>
            <person name="Huttenhower C."/>
        </authorList>
    </citation>
    <scope>NUCLEOTIDE SEQUENCE [LARGE SCALE GENOMIC DNA]</scope>
    <source>
        <strain evidence="4 9">RJX1118</strain>
    </source>
</reference>
<sequence>MKSMKERITIICIISILLCALSSVAFSTSEGTAENIISFGRLKIQLINNRMDENGEEVSVTTEEEKLNGNQVSRIIKVKNICEHPVYVRVKIEFSGEDKQGKFQAGEYVSFQDPTGEWVKHGEWYYHSKALEQDQVTGNLFEELIFDLDRLKTDHAGSKIEFVVSAQAVQSENNGTSAETANGWPKEAE</sequence>
<evidence type="ECO:0000313" key="9">
    <source>
        <dbReference type="Proteomes" id="UP000234849"/>
    </source>
</evidence>
<protein>
    <recommendedName>
        <fullName evidence="14">Alternate signal-mediated exported protein, CPF_0494 family</fullName>
    </recommendedName>
</protein>
<dbReference type="Proteomes" id="UP000283992">
    <property type="component" value="Unassembled WGS sequence"/>
</dbReference>
<dbReference type="AlphaFoldDB" id="A0A2N5NG17"/>
<evidence type="ECO:0000313" key="10">
    <source>
        <dbReference type="Proteomes" id="UP000283981"/>
    </source>
</evidence>
<accession>A0A2N5NG17</accession>
<evidence type="ECO:0000256" key="1">
    <source>
        <dbReference type="SAM" id="SignalP"/>
    </source>
</evidence>
<reference evidence="2" key="4">
    <citation type="submission" date="2023-01" db="EMBL/GenBank/DDBJ databases">
        <title>Human gut microbiome strain richness.</title>
        <authorList>
            <person name="Chen-Liaw A."/>
        </authorList>
    </citation>
    <scope>NUCLEOTIDE SEQUENCE</scope>
    <source>
        <strain evidence="2">1001217st1_A9_1001217B_191108</strain>
    </source>
</reference>
<dbReference type="Proteomes" id="UP000234849">
    <property type="component" value="Unassembled WGS sequence"/>
</dbReference>